<protein>
    <submittedName>
        <fullName evidence="1">Uncharacterized protein</fullName>
    </submittedName>
</protein>
<reference evidence="1 2" key="1">
    <citation type="submission" date="2023-07" db="EMBL/GenBank/DDBJ databases">
        <title>Genomic Encyclopedia of Type Strains, Phase IV (KMG-IV): sequencing the most valuable type-strain genomes for metagenomic binning, comparative biology and taxonomic classification.</title>
        <authorList>
            <person name="Goeker M."/>
        </authorList>
    </citation>
    <scope>NUCLEOTIDE SEQUENCE [LARGE SCALE GENOMIC DNA]</scope>
    <source>
        <strain evidence="1 2">DSM 12751</strain>
    </source>
</reference>
<comment type="caution">
    <text evidence="1">The sequence shown here is derived from an EMBL/GenBank/DDBJ whole genome shotgun (WGS) entry which is preliminary data.</text>
</comment>
<evidence type="ECO:0000313" key="2">
    <source>
        <dbReference type="Proteomes" id="UP001235840"/>
    </source>
</evidence>
<dbReference type="NCBIfam" id="NF040910">
    <property type="entry name" value="CD1375_fam"/>
    <property type="match status" value="1"/>
</dbReference>
<name>A0ABT9W089_9BACI</name>
<gene>
    <name evidence="1" type="ORF">J2S11_002565</name>
</gene>
<dbReference type="InterPro" id="IPR047907">
    <property type="entry name" value="CD1375-like"/>
</dbReference>
<organism evidence="1 2">
    <name type="scientific">Caldalkalibacillus horti</name>
    <dbReference type="NCBI Taxonomy" id="77523"/>
    <lineage>
        <taxon>Bacteria</taxon>
        <taxon>Bacillati</taxon>
        <taxon>Bacillota</taxon>
        <taxon>Bacilli</taxon>
        <taxon>Bacillales</taxon>
        <taxon>Bacillaceae</taxon>
        <taxon>Caldalkalibacillus</taxon>
    </lineage>
</organism>
<accession>A0ABT9W089</accession>
<evidence type="ECO:0000313" key="1">
    <source>
        <dbReference type="EMBL" id="MDQ0166649.1"/>
    </source>
</evidence>
<proteinExistence type="predicted"/>
<dbReference type="EMBL" id="JAUSTY010000010">
    <property type="protein sequence ID" value="MDQ0166649.1"/>
    <property type="molecule type" value="Genomic_DNA"/>
</dbReference>
<sequence>MARIYVDLINKNLRTIEDVPLRWRKEAKELLDAE</sequence>
<dbReference type="Proteomes" id="UP001235840">
    <property type="component" value="Unassembled WGS sequence"/>
</dbReference>
<dbReference type="RefSeq" id="WP_307395029.1">
    <property type="nucleotide sequence ID" value="NZ_BAAADK010000047.1"/>
</dbReference>
<keyword evidence="2" id="KW-1185">Reference proteome</keyword>